<evidence type="ECO:0000313" key="1">
    <source>
        <dbReference type="EMBL" id="JAD34766.1"/>
    </source>
</evidence>
<sequence length="28" mass="3221">MFQLCIYTNRIKLIPQPNPITCCNISVP</sequence>
<dbReference type="AlphaFoldDB" id="A0A0A8Z7H9"/>
<proteinExistence type="predicted"/>
<dbReference type="EMBL" id="GBRH01263129">
    <property type="protein sequence ID" value="JAD34766.1"/>
    <property type="molecule type" value="Transcribed_RNA"/>
</dbReference>
<protein>
    <submittedName>
        <fullName evidence="1">Uncharacterized protein</fullName>
    </submittedName>
</protein>
<reference evidence="1" key="2">
    <citation type="journal article" date="2015" name="Data Brief">
        <title>Shoot transcriptome of the giant reed, Arundo donax.</title>
        <authorList>
            <person name="Barrero R.A."/>
            <person name="Guerrero F.D."/>
            <person name="Moolhuijzen P."/>
            <person name="Goolsby J.A."/>
            <person name="Tidwell J."/>
            <person name="Bellgard S.E."/>
            <person name="Bellgard M.I."/>
        </authorList>
    </citation>
    <scope>NUCLEOTIDE SEQUENCE</scope>
    <source>
        <tissue evidence="1">Shoot tissue taken approximately 20 cm above the soil surface</tissue>
    </source>
</reference>
<reference evidence="1" key="1">
    <citation type="submission" date="2014-09" db="EMBL/GenBank/DDBJ databases">
        <authorList>
            <person name="Magalhaes I.L.F."/>
            <person name="Oliveira U."/>
            <person name="Santos F.R."/>
            <person name="Vidigal T.H.D.A."/>
            <person name="Brescovit A.D."/>
            <person name="Santos A.J."/>
        </authorList>
    </citation>
    <scope>NUCLEOTIDE SEQUENCE</scope>
    <source>
        <tissue evidence="1">Shoot tissue taken approximately 20 cm above the soil surface</tissue>
    </source>
</reference>
<accession>A0A0A8Z7H9</accession>
<organism evidence="1">
    <name type="scientific">Arundo donax</name>
    <name type="common">Giant reed</name>
    <name type="synonym">Donax arundinaceus</name>
    <dbReference type="NCBI Taxonomy" id="35708"/>
    <lineage>
        <taxon>Eukaryota</taxon>
        <taxon>Viridiplantae</taxon>
        <taxon>Streptophyta</taxon>
        <taxon>Embryophyta</taxon>
        <taxon>Tracheophyta</taxon>
        <taxon>Spermatophyta</taxon>
        <taxon>Magnoliopsida</taxon>
        <taxon>Liliopsida</taxon>
        <taxon>Poales</taxon>
        <taxon>Poaceae</taxon>
        <taxon>PACMAD clade</taxon>
        <taxon>Arundinoideae</taxon>
        <taxon>Arundineae</taxon>
        <taxon>Arundo</taxon>
    </lineage>
</organism>
<name>A0A0A8Z7H9_ARUDO</name>